<protein>
    <submittedName>
        <fullName evidence="3">Glycosyltransferase</fullName>
        <ecNumber evidence="3">2.4.-.-</ecNumber>
    </submittedName>
</protein>
<keyword evidence="4" id="KW-1185">Reference proteome</keyword>
<keyword evidence="3" id="KW-0808">Transferase</keyword>
<dbReference type="InterPro" id="IPR001296">
    <property type="entry name" value="Glyco_trans_1"/>
</dbReference>
<dbReference type="RefSeq" id="WP_379934851.1">
    <property type="nucleotide sequence ID" value="NZ_JBHTHY010000008.1"/>
</dbReference>
<feature type="domain" description="Glycosyl transferase family 1" evidence="1">
    <location>
        <begin position="203"/>
        <end position="366"/>
    </location>
</feature>
<dbReference type="EC" id="2.4.-.-" evidence="3"/>
<evidence type="ECO:0000313" key="3">
    <source>
        <dbReference type="EMBL" id="MFD0798202.1"/>
    </source>
</evidence>
<dbReference type="PANTHER" id="PTHR12526">
    <property type="entry name" value="GLYCOSYLTRANSFERASE"/>
    <property type="match status" value="1"/>
</dbReference>
<dbReference type="PANTHER" id="PTHR12526:SF628">
    <property type="entry name" value="MANNOSYLGLUCOSYLGLYCERATE SYNTHASE"/>
    <property type="match status" value="1"/>
</dbReference>
<name>A0ABW3B4F6_9FLAO</name>
<evidence type="ECO:0000313" key="4">
    <source>
        <dbReference type="Proteomes" id="UP001597012"/>
    </source>
</evidence>
<dbReference type="SUPFAM" id="SSF53756">
    <property type="entry name" value="UDP-Glycosyltransferase/glycogen phosphorylase"/>
    <property type="match status" value="1"/>
</dbReference>
<accession>A0ABW3B4F6</accession>
<reference evidence="4" key="1">
    <citation type="journal article" date="2019" name="Int. J. Syst. Evol. Microbiol.">
        <title>The Global Catalogue of Microorganisms (GCM) 10K type strain sequencing project: providing services to taxonomists for standard genome sequencing and annotation.</title>
        <authorList>
            <consortium name="The Broad Institute Genomics Platform"/>
            <consortium name="The Broad Institute Genome Sequencing Center for Infectious Disease"/>
            <person name="Wu L."/>
            <person name="Ma J."/>
        </authorList>
    </citation>
    <scope>NUCLEOTIDE SEQUENCE [LARGE SCALE GENOMIC DNA]</scope>
    <source>
        <strain evidence="4">CCUG 61948</strain>
    </source>
</reference>
<feature type="domain" description="Glycosyltransferase subfamily 4-like N-terminal" evidence="2">
    <location>
        <begin position="13"/>
        <end position="193"/>
    </location>
</feature>
<evidence type="ECO:0000259" key="2">
    <source>
        <dbReference type="Pfam" id="PF13439"/>
    </source>
</evidence>
<dbReference type="Pfam" id="PF13439">
    <property type="entry name" value="Glyco_transf_4"/>
    <property type="match status" value="1"/>
</dbReference>
<dbReference type="GO" id="GO:0016757">
    <property type="term" value="F:glycosyltransferase activity"/>
    <property type="evidence" value="ECO:0007669"/>
    <property type="project" value="UniProtKB-KW"/>
</dbReference>
<comment type="caution">
    <text evidence="3">The sequence shown here is derived from an EMBL/GenBank/DDBJ whole genome shotgun (WGS) entry which is preliminary data.</text>
</comment>
<keyword evidence="3" id="KW-0328">Glycosyltransferase</keyword>
<dbReference type="Gene3D" id="3.40.50.2000">
    <property type="entry name" value="Glycogen Phosphorylase B"/>
    <property type="match status" value="2"/>
</dbReference>
<sequence length="393" mass="44791">MKILIVIGKYPNYGGTEVVTTVLANSFVKKGYAVTIASFEQTVPELSSELDPSIVLRKLSYPVITPKNIKVLKKIILDNEIDFILNQWCLPFYVTVLCNMAIGKTNCKLISVMHGVPDKNKRTMYFENKMKSSKNRLLIKVYEVLRRAMLVFTSYNSRYVYDNSSAYVVLSKSFINTFVRFSGLKNTSKLITIGNPLTISDQEFGHDSSSKEKIILYVGRIDYTHKRVHRIIEVWEKMYGNYPDWKLVIVGDGPEKSNLETYVEQNKITGVHFEGFTNKPPTAYYKKSSILILTSDLESFGLVLTEAMSYGMVPVVYGSYTAVYDIVTDGKSGFITSMPYSEEETINKLRELMSDENKLDAMAKEALRKSQDFSLEMVLTKWEALFSTLNNKK</sequence>
<dbReference type="EMBL" id="JBHTHY010000008">
    <property type="protein sequence ID" value="MFD0798202.1"/>
    <property type="molecule type" value="Genomic_DNA"/>
</dbReference>
<dbReference type="Pfam" id="PF00534">
    <property type="entry name" value="Glycos_transf_1"/>
    <property type="match status" value="1"/>
</dbReference>
<dbReference type="Proteomes" id="UP001597012">
    <property type="component" value="Unassembled WGS sequence"/>
</dbReference>
<evidence type="ECO:0000259" key="1">
    <source>
        <dbReference type="Pfam" id="PF00534"/>
    </source>
</evidence>
<dbReference type="InterPro" id="IPR028098">
    <property type="entry name" value="Glyco_trans_4-like_N"/>
</dbReference>
<proteinExistence type="predicted"/>
<gene>
    <name evidence="3" type="ORF">ACFQZJ_12080</name>
</gene>
<organism evidence="3 4">
    <name type="scientific">Maribacter chungangensis</name>
    <dbReference type="NCBI Taxonomy" id="1069117"/>
    <lineage>
        <taxon>Bacteria</taxon>
        <taxon>Pseudomonadati</taxon>
        <taxon>Bacteroidota</taxon>
        <taxon>Flavobacteriia</taxon>
        <taxon>Flavobacteriales</taxon>
        <taxon>Flavobacteriaceae</taxon>
        <taxon>Maribacter</taxon>
    </lineage>
</organism>